<proteinExistence type="predicted"/>
<protein>
    <submittedName>
        <fullName evidence="2">Uncharacterized protein</fullName>
    </submittedName>
</protein>
<dbReference type="InterPro" id="IPR002347">
    <property type="entry name" value="SDR_fam"/>
</dbReference>
<sequence length="265" mass="29463">MSNNNIIVANILLIKLRLLLSLVRTRTVLITGANQGLGLECVKKLATEQPKFHIILRSRKLERGKETASTITNLAEGSSIEALELDIDNDDSIAQAAKYVENKYGRLDVLFNNAGIMSVKGVSFRENMRQVIETNAISAACVTEAFIPLMKEAEIPRLLFMSSFFGSITYALDPTRPYYGYDMKPYFTSKTALNMIGAQYAVQLGKEGFKVNMVDPGFRSTALNGYNERGGKASEGVLEAYRLIIDMDKNGQHATFTSTEMQHPW</sequence>
<keyword evidence="3" id="KW-1185">Reference proteome</keyword>
<dbReference type="STRING" id="5539.A0A3E2HCN3"/>
<evidence type="ECO:0000313" key="2">
    <source>
        <dbReference type="EMBL" id="RFU31135.1"/>
    </source>
</evidence>
<feature type="chain" id="PRO_5017608764" evidence="1">
    <location>
        <begin position="22"/>
        <end position="265"/>
    </location>
</feature>
<dbReference type="PRINTS" id="PR00081">
    <property type="entry name" value="GDHRDH"/>
</dbReference>
<evidence type="ECO:0000313" key="3">
    <source>
        <dbReference type="Proteomes" id="UP000258309"/>
    </source>
</evidence>
<dbReference type="Proteomes" id="UP000258309">
    <property type="component" value="Unassembled WGS sequence"/>
</dbReference>
<reference evidence="2 3" key="1">
    <citation type="submission" date="2018-05" db="EMBL/GenBank/DDBJ databases">
        <title>Draft genome sequence of Scytalidium lignicola DSM 105466, a ubiquitous saprotrophic fungus.</title>
        <authorList>
            <person name="Buettner E."/>
            <person name="Gebauer A.M."/>
            <person name="Hofrichter M."/>
            <person name="Liers C."/>
            <person name="Kellner H."/>
        </authorList>
    </citation>
    <scope>NUCLEOTIDE SEQUENCE [LARGE SCALE GENOMIC DNA]</scope>
    <source>
        <strain evidence="2 3">DSM 105466</strain>
    </source>
</reference>
<organism evidence="2 3">
    <name type="scientific">Scytalidium lignicola</name>
    <name type="common">Hyphomycete</name>
    <dbReference type="NCBI Taxonomy" id="5539"/>
    <lineage>
        <taxon>Eukaryota</taxon>
        <taxon>Fungi</taxon>
        <taxon>Dikarya</taxon>
        <taxon>Ascomycota</taxon>
        <taxon>Pezizomycotina</taxon>
        <taxon>Leotiomycetes</taxon>
        <taxon>Leotiomycetes incertae sedis</taxon>
        <taxon>Scytalidium</taxon>
    </lineage>
</organism>
<feature type="non-terminal residue" evidence="2">
    <location>
        <position position="265"/>
    </location>
</feature>
<dbReference type="GO" id="GO:0016616">
    <property type="term" value="F:oxidoreductase activity, acting on the CH-OH group of donors, NAD or NADP as acceptor"/>
    <property type="evidence" value="ECO:0007669"/>
    <property type="project" value="TreeGrafter"/>
</dbReference>
<dbReference type="PANTHER" id="PTHR45458:SF1">
    <property type="entry name" value="SHORT CHAIN DEHYDROGENASE"/>
    <property type="match status" value="1"/>
</dbReference>
<feature type="non-terminal residue" evidence="2">
    <location>
        <position position="1"/>
    </location>
</feature>
<dbReference type="InterPro" id="IPR052184">
    <property type="entry name" value="SDR_enzymes"/>
</dbReference>
<dbReference type="OrthoDB" id="1933717at2759"/>
<dbReference type="EMBL" id="NCSJ02000083">
    <property type="protein sequence ID" value="RFU31135.1"/>
    <property type="molecule type" value="Genomic_DNA"/>
</dbReference>
<dbReference type="AlphaFoldDB" id="A0A3E2HCN3"/>
<dbReference type="InterPro" id="IPR036291">
    <property type="entry name" value="NAD(P)-bd_dom_sf"/>
</dbReference>
<keyword evidence="1" id="KW-0732">Signal</keyword>
<feature type="signal peptide" evidence="1">
    <location>
        <begin position="1"/>
        <end position="21"/>
    </location>
</feature>
<accession>A0A3E2HCN3</accession>
<evidence type="ECO:0000256" key="1">
    <source>
        <dbReference type="SAM" id="SignalP"/>
    </source>
</evidence>
<dbReference type="PANTHER" id="PTHR45458">
    <property type="entry name" value="SHORT-CHAIN DEHYDROGENASE/REDUCTASE SDR"/>
    <property type="match status" value="1"/>
</dbReference>
<gene>
    <name evidence="2" type="ORF">B7463_g5211</name>
</gene>
<name>A0A3E2HCN3_SCYLI</name>
<dbReference type="OMA" id="QGHKDAD"/>
<comment type="caution">
    <text evidence="2">The sequence shown here is derived from an EMBL/GenBank/DDBJ whole genome shotgun (WGS) entry which is preliminary data.</text>
</comment>
<dbReference type="Pfam" id="PF00106">
    <property type="entry name" value="adh_short"/>
    <property type="match status" value="1"/>
</dbReference>
<dbReference type="SUPFAM" id="SSF51735">
    <property type="entry name" value="NAD(P)-binding Rossmann-fold domains"/>
    <property type="match status" value="1"/>
</dbReference>
<dbReference type="Gene3D" id="3.40.50.720">
    <property type="entry name" value="NAD(P)-binding Rossmann-like Domain"/>
    <property type="match status" value="1"/>
</dbReference>